<dbReference type="AlphaFoldDB" id="A0A8T0V7K4"/>
<feature type="compositionally biased region" description="Basic and acidic residues" evidence="1">
    <location>
        <begin position="135"/>
        <end position="151"/>
    </location>
</feature>
<evidence type="ECO:0000313" key="3">
    <source>
        <dbReference type="Proteomes" id="UP000823388"/>
    </source>
</evidence>
<feature type="compositionally biased region" description="Low complexity" evidence="1">
    <location>
        <begin position="91"/>
        <end position="116"/>
    </location>
</feature>
<feature type="compositionally biased region" description="Basic residues" evidence="1">
    <location>
        <begin position="327"/>
        <end position="341"/>
    </location>
</feature>
<feature type="compositionally biased region" description="Low complexity" evidence="1">
    <location>
        <begin position="302"/>
        <end position="320"/>
    </location>
</feature>
<evidence type="ECO:0000256" key="1">
    <source>
        <dbReference type="SAM" id="MobiDB-lite"/>
    </source>
</evidence>
<protein>
    <submittedName>
        <fullName evidence="2">Uncharacterized protein</fullName>
    </submittedName>
</protein>
<organism evidence="2 3">
    <name type="scientific">Panicum virgatum</name>
    <name type="common">Blackwell switchgrass</name>
    <dbReference type="NCBI Taxonomy" id="38727"/>
    <lineage>
        <taxon>Eukaryota</taxon>
        <taxon>Viridiplantae</taxon>
        <taxon>Streptophyta</taxon>
        <taxon>Embryophyta</taxon>
        <taxon>Tracheophyta</taxon>
        <taxon>Spermatophyta</taxon>
        <taxon>Magnoliopsida</taxon>
        <taxon>Liliopsida</taxon>
        <taxon>Poales</taxon>
        <taxon>Poaceae</taxon>
        <taxon>PACMAD clade</taxon>
        <taxon>Panicoideae</taxon>
        <taxon>Panicodae</taxon>
        <taxon>Paniceae</taxon>
        <taxon>Panicinae</taxon>
        <taxon>Panicum</taxon>
        <taxon>Panicum sect. Hiantes</taxon>
    </lineage>
</organism>
<name>A0A8T0V7K4_PANVG</name>
<feature type="compositionally biased region" description="Basic and acidic residues" evidence="1">
    <location>
        <begin position="61"/>
        <end position="77"/>
    </location>
</feature>
<proteinExistence type="predicted"/>
<keyword evidence="3" id="KW-1185">Reference proteome</keyword>
<dbReference type="EMBL" id="CM029041">
    <property type="protein sequence ID" value="KAG2629496.1"/>
    <property type="molecule type" value="Genomic_DNA"/>
</dbReference>
<gene>
    <name evidence="2" type="ORF">PVAP13_3KG457501</name>
</gene>
<feature type="region of interest" description="Disordered" evidence="1">
    <location>
        <begin position="39"/>
        <end position="163"/>
    </location>
</feature>
<comment type="caution">
    <text evidence="2">The sequence shown here is derived from an EMBL/GenBank/DDBJ whole genome shotgun (WGS) entry which is preliminary data.</text>
</comment>
<evidence type="ECO:0000313" key="2">
    <source>
        <dbReference type="EMBL" id="KAG2629496.1"/>
    </source>
</evidence>
<accession>A0A8T0V7K4</accession>
<feature type="compositionally biased region" description="Low complexity" evidence="1">
    <location>
        <begin position="39"/>
        <end position="49"/>
    </location>
</feature>
<feature type="region of interest" description="Disordered" evidence="1">
    <location>
        <begin position="302"/>
        <end position="356"/>
    </location>
</feature>
<reference evidence="2" key="1">
    <citation type="submission" date="2020-05" db="EMBL/GenBank/DDBJ databases">
        <title>WGS assembly of Panicum virgatum.</title>
        <authorList>
            <person name="Lovell J.T."/>
            <person name="Jenkins J."/>
            <person name="Shu S."/>
            <person name="Juenger T.E."/>
            <person name="Schmutz J."/>
        </authorList>
    </citation>
    <scope>NUCLEOTIDE SEQUENCE</scope>
    <source>
        <strain evidence="2">AP13</strain>
    </source>
</reference>
<sequence length="356" mass="38149">MGPLSDRICVRIFRTDENTTAASLNDVRAPLIRFFNQSSACSSGAARSGAEGRRVRQQSATREKRCGREEEDGRREGQGGARPMRGRGTPARGRSSSSEARQGGGAAARSRGGAAAQRDEEARAASGTPGGGSGDRARAAWREQGRERRPGGEQGTARDPSSLVGACGARQLRHGAMAPRARGPVGSQQRRHPLLPPRAELVRRPSSGSLRRWRTPARRLKKNLTSGARTFWGAEPLLLPFWPSPTGIPRLLCKQHLCPLPHLRPHEPSFGRNQHCRYLAAIDAGRAPPVPLLTTLTLKKTETTGALSSSTARSLTAHATEPPPLHARCRPQPRGHAHRRPSASLGGHGPPFPAAG</sequence>
<dbReference type="Proteomes" id="UP000823388">
    <property type="component" value="Chromosome 3K"/>
</dbReference>